<evidence type="ECO:0000313" key="2">
    <source>
        <dbReference type="EMBL" id="KIP51241.1"/>
    </source>
</evidence>
<feature type="repeat" description="TPR" evidence="1">
    <location>
        <begin position="154"/>
        <end position="187"/>
    </location>
</feature>
<dbReference type="SMART" id="SM00028">
    <property type="entry name" value="TPR"/>
    <property type="match status" value="1"/>
</dbReference>
<evidence type="ECO:0000256" key="1">
    <source>
        <dbReference type="PROSITE-ProRule" id="PRU00339"/>
    </source>
</evidence>
<keyword evidence="3" id="KW-1185">Reference proteome</keyword>
<reference evidence="2 3" key="1">
    <citation type="submission" date="2015-01" db="EMBL/GenBank/DDBJ databases">
        <title>Draft genome sequence of Leucobacter komagatae strain VKM ST2845.</title>
        <authorList>
            <person name="Karlyshev A.V."/>
            <person name="Kudryashova E.B."/>
        </authorList>
    </citation>
    <scope>NUCLEOTIDE SEQUENCE [LARGE SCALE GENOMIC DNA]</scope>
    <source>
        <strain evidence="2 3">VKM ST2845</strain>
    </source>
</reference>
<dbReference type="EMBL" id="JXSQ01000056">
    <property type="protein sequence ID" value="KIP51241.1"/>
    <property type="molecule type" value="Genomic_DNA"/>
</dbReference>
<dbReference type="Proteomes" id="UP000032120">
    <property type="component" value="Unassembled WGS sequence"/>
</dbReference>
<proteinExistence type="predicted"/>
<accession>A0A0D0HU97</accession>
<comment type="caution">
    <text evidence="2">The sequence shown here is derived from an EMBL/GenBank/DDBJ whole genome shotgun (WGS) entry which is preliminary data.</text>
</comment>
<dbReference type="SUPFAM" id="SSF48452">
    <property type="entry name" value="TPR-like"/>
    <property type="match status" value="1"/>
</dbReference>
<dbReference type="AlphaFoldDB" id="A0A0D0HU97"/>
<dbReference type="Gene3D" id="1.25.40.10">
    <property type="entry name" value="Tetratricopeptide repeat domain"/>
    <property type="match status" value="1"/>
</dbReference>
<dbReference type="InterPro" id="IPR011990">
    <property type="entry name" value="TPR-like_helical_dom_sf"/>
</dbReference>
<sequence>MPREIASQVNAVVLAAQNGHSACMKNAESLVGELDRLHEADSIDGDEWALAAFTVSSVLINFAGYRRNKRAAKLGTDIADRARLLAADTHLRRNLEYNAGNGRSCLHQLAHDREGLTADQYVAARLLDRDLLKEARALFFGVGYDASVASELRGMALCNLANLFDDSGRWVEAYQAYSDALEADPTNGNASGNAAYLLRRRISSGRGTLGHYAVVHDAFVRHSKAHRQRTVDLAGEQVAQNWDAVELLGGHGHAEHGGDVLDEYQQWIKDTVLPWLWRLTDLERIARGGTPP</sequence>
<protein>
    <submittedName>
        <fullName evidence="2">Uncharacterized protein</fullName>
    </submittedName>
</protein>
<dbReference type="PROSITE" id="PS50005">
    <property type="entry name" value="TPR"/>
    <property type="match status" value="1"/>
</dbReference>
<organism evidence="2 3">
    <name type="scientific">Leucobacter komagatae</name>
    <dbReference type="NCBI Taxonomy" id="55969"/>
    <lineage>
        <taxon>Bacteria</taxon>
        <taxon>Bacillati</taxon>
        <taxon>Actinomycetota</taxon>
        <taxon>Actinomycetes</taxon>
        <taxon>Micrococcales</taxon>
        <taxon>Microbacteriaceae</taxon>
        <taxon>Leucobacter</taxon>
    </lineage>
</organism>
<gene>
    <name evidence="2" type="ORF">SD72_16585</name>
</gene>
<dbReference type="InterPro" id="IPR019734">
    <property type="entry name" value="TPR_rpt"/>
</dbReference>
<evidence type="ECO:0000313" key="3">
    <source>
        <dbReference type="Proteomes" id="UP000032120"/>
    </source>
</evidence>
<name>A0A0D0HU97_9MICO</name>
<keyword evidence="1" id="KW-0802">TPR repeat</keyword>